<proteinExistence type="predicted"/>
<organism evidence="2 3">
    <name type="scientific">Pseudofrankia asymbiotica</name>
    <dbReference type="NCBI Taxonomy" id="1834516"/>
    <lineage>
        <taxon>Bacteria</taxon>
        <taxon>Bacillati</taxon>
        <taxon>Actinomycetota</taxon>
        <taxon>Actinomycetes</taxon>
        <taxon>Frankiales</taxon>
        <taxon>Frankiaceae</taxon>
        <taxon>Pseudofrankia</taxon>
    </lineage>
</organism>
<dbReference type="InterPro" id="IPR000073">
    <property type="entry name" value="AB_hydrolase_1"/>
</dbReference>
<dbReference type="GO" id="GO:0016787">
    <property type="term" value="F:hydrolase activity"/>
    <property type="evidence" value="ECO:0007669"/>
    <property type="project" value="UniProtKB-KW"/>
</dbReference>
<dbReference type="Pfam" id="PF00561">
    <property type="entry name" value="Abhydrolase_1"/>
    <property type="match status" value="1"/>
</dbReference>
<dbReference type="OrthoDB" id="63519at2"/>
<dbReference type="Proteomes" id="UP000188929">
    <property type="component" value="Unassembled WGS sequence"/>
</dbReference>
<reference evidence="3" key="1">
    <citation type="submission" date="2016-10" db="EMBL/GenBank/DDBJ databases">
        <title>Frankia sp. NRRL B-16386 Genome sequencing.</title>
        <authorList>
            <person name="Ghodhbane-Gtari F."/>
            <person name="Swanson E."/>
            <person name="Gueddou A."/>
            <person name="Hezbri K."/>
            <person name="Ktari K."/>
            <person name="Nouioui I."/>
            <person name="Morris K."/>
            <person name="Simpson S."/>
            <person name="Abebe-Akele F."/>
            <person name="Thomas K."/>
            <person name="Gtari M."/>
            <person name="Tisa L.S."/>
        </authorList>
    </citation>
    <scope>NUCLEOTIDE SEQUENCE [LARGE SCALE GENOMIC DNA]</scope>
    <source>
        <strain evidence="3">NRRL B-16386</strain>
    </source>
</reference>
<dbReference type="Gene3D" id="3.40.50.1820">
    <property type="entry name" value="alpha/beta hydrolase"/>
    <property type="match status" value="1"/>
</dbReference>
<evidence type="ECO:0000313" key="3">
    <source>
        <dbReference type="Proteomes" id="UP000188929"/>
    </source>
</evidence>
<keyword evidence="3" id="KW-1185">Reference proteome</keyword>
<comment type="caution">
    <text evidence="2">The sequence shown here is derived from an EMBL/GenBank/DDBJ whole genome shotgun (WGS) entry which is preliminary data.</text>
</comment>
<evidence type="ECO:0000259" key="1">
    <source>
        <dbReference type="Pfam" id="PF00561"/>
    </source>
</evidence>
<dbReference type="SUPFAM" id="SSF53474">
    <property type="entry name" value="alpha/beta-Hydrolases"/>
    <property type="match status" value="1"/>
</dbReference>
<name>A0A1V2IES0_9ACTN</name>
<gene>
    <name evidence="2" type="ORF">BL253_09070</name>
</gene>
<dbReference type="InterPro" id="IPR050228">
    <property type="entry name" value="Carboxylesterase_BioH"/>
</dbReference>
<dbReference type="PANTHER" id="PTHR43194">
    <property type="entry name" value="HYDROLASE ALPHA/BETA FOLD FAMILY"/>
    <property type="match status" value="1"/>
</dbReference>
<dbReference type="InterPro" id="IPR029058">
    <property type="entry name" value="AB_hydrolase_fold"/>
</dbReference>
<feature type="domain" description="AB hydrolase-1" evidence="1">
    <location>
        <begin position="33"/>
        <end position="291"/>
    </location>
</feature>
<evidence type="ECO:0000313" key="2">
    <source>
        <dbReference type="EMBL" id="ONH31399.1"/>
    </source>
</evidence>
<protein>
    <submittedName>
        <fullName evidence="2">Alpha/beta hydrolase</fullName>
    </submittedName>
</protein>
<dbReference type="PANTHER" id="PTHR43194:SF2">
    <property type="entry name" value="PEROXISOMAL MEMBRANE PROTEIN LPX1"/>
    <property type="match status" value="1"/>
</dbReference>
<accession>A0A1V2IES0</accession>
<dbReference type="STRING" id="1834516.BL253_09070"/>
<keyword evidence="2" id="KW-0378">Hydrolase</keyword>
<sequence>MAVSVQQQVSFEVAGLRLAGDRWDPPAGDSRGVVLLMHGGGQTRHSWRRTGERMAELGWTAIALDARGHGDSDWDPEQDYSHVAMADDLGEIVRQLGEPPILVGASMGGITALVAQARDPELGRALVLVDITPRIEPAGIKHIFEFMTSAPNGFANLEEAADAIAAYNPNRKRPPSQEGLKKNLRLRDGRWHWHWDPAFMKIREEARRELGHDVLEADVHGTPGGDEEFLREAERAIQSDRLRDAARSVRVPVLLVRGKQSDIVSDEGVAELLTLIPHAEYVDVTGAGHMVAGDDNDVFAGRLGDFLARLPALPPR</sequence>
<dbReference type="AlphaFoldDB" id="A0A1V2IES0"/>
<dbReference type="EMBL" id="MOMC01000016">
    <property type="protein sequence ID" value="ONH31399.1"/>
    <property type="molecule type" value="Genomic_DNA"/>
</dbReference>